<name>A0ACC1HXT5_9FUNG</name>
<dbReference type="EMBL" id="JAMZIH010000035">
    <property type="protein sequence ID" value="KAJ1680141.1"/>
    <property type="molecule type" value="Genomic_DNA"/>
</dbReference>
<keyword evidence="2" id="KW-1185">Reference proteome</keyword>
<accession>A0ACC1HXT5</accession>
<reference evidence="1" key="1">
    <citation type="submission" date="2022-06" db="EMBL/GenBank/DDBJ databases">
        <title>Phylogenomic reconstructions and comparative analyses of Kickxellomycotina fungi.</title>
        <authorList>
            <person name="Reynolds N.K."/>
            <person name="Stajich J.E."/>
            <person name="Barry K."/>
            <person name="Grigoriev I.V."/>
            <person name="Crous P."/>
            <person name="Smith M.E."/>
        </authorList>
    </citation>
    <scope>NUCLEOTIDE SEQUENCE</scope>
    <source>
        <strain evidence="1">RSA 2271</strain>
    </source>
</reference>
<gene>
    <name evidence="1" type="ORF">EV182_000606</name>
</gene>
<organism evidence="1 2">
    <name type="scientific">Spiromyces aspiralis</name>
    <dbReference type="NCBI Taxonomy" id="68401"/>
    <lineage>
        <taxon>Eukaryota</taxon>
        <taxon>Fungi</taxon>
        <taxon>Fungi incertae sedis</taxon>
        <taxon>Zoopagomycota</taxon>
        <taxon>Kickxellomycotina</taxon>
        <taxon>Kickxellomycetes</taxon>
        <taxon>Kickxellales</taxon>
        <taxon>Kickxellaceae</taxon>
        <taxon>Spiromyces</taxon>
    </lineage>
</organism>
<comment type="caution">
    <text evidence="1">The sequence shown here is derived from an EMBL/GenBank/DDBJ whole genome shotgun (WGS) entry which is preliminary data.</text>
</comment>
<evidence type="ECO:0000313" key="2">
    <source>
        <dbReference type="Proteomes" id="UP001145114"/>
    </source>
</evidence>
<evidence type="ECO:0000313" key="1">
    <source>
        <dbReference type="EMBL" id="KAJ1680141.1"/>
    </source>
</evidence>
<dbReference type="Proteomes" id="UP001145114">
    <property type="component" value="Unassembled WGS sequence"/>
</dbReference>
<proteinExistence type="predicted"/>
<sequence length="181" mass="20778">MSTQASLLPIARLNQVDINEFNNVISILFEPTPLLTSRLYEARPYSSYEQLLDTAKKFIDEMSYKEKLEVINSHPRIGESAAKLSAMSKVEQGAPKDSDPSELAKEEAALAQWKVWNEKYEKKHGFKFIVFVNGRSKSTLLPVVEERYNRRTEDELATGLNDMVLIAKDRARKLFQKEPRL</sequence>
<protein>
    <submittedName>
        <fullName evidence="1">Uncharacterized protein</fullName>
    </submittedName>
</protein>